<feature type="transmembrane region" description="Helical" evidence="1">
    <location>
        <begin position="12"/>
        <end position="32"/>
    </location>
</feature>
<keyword evidence="1" id="KW-0472">Membrane</keyword>
<dbReference type="Proteomes" id="UP001292084">
    <property type="component" value="Unassembled WGS sequence"/>
</dbReference>
<feature type="transmembrane region" description="Helical" evidence="1">
    <location>
        <begin position="44"/>
        <end position="62"/>
    </location>
</feature>
<keyword evidence="1" id="KW-1133">Transmembrane helix</keyword>
<evidence type="ECO:0000313" key="3">
    <source>
        <dbReference type="Proteomes" id="UP001292084"/>
    </source>
</evidence>
<organism evidence="2 3">
    <name type="scientific">Jeotgalibacillus haloalkalitolerans</name>
    <dbReference type="NCBI Taxonomy" id="3104292"/>
    <lineage>
        <taxon>Bacteria</taxon>
        <taxon>Bacillati</taxon>
        <taxon>Bacillota</taxon>
        <taxon>Bacilli</taxon>
        <taxon>Bacillales</taxon>
        <taxon>Caryophanaceae</taxon>
        <taxon>Jeotgalibacillus</taxon>
    </lineage>
</organism>
<gene>
    <name evidence="2" type="ORF">UFB30_10755</name>
</gene>
<dbReference type="EMBL" id="JAXQNN010000003">
    <property type="protein sequence ID" value="MDZ5712706.1"/>
    <property type="molecule type" value="Genomic_DNA"/>
</dbReference>
<protein>
    <submittedName>
        <fullName evidence="2">Uncharacterized protein</fullName>
    </submittedName>
</protein>
<sequence length="101" mass="11153">MSSKNEKKHTKLSYSALTIGIICFFIVFIPPTRIVHIGSGAGDILTYLLTLAGLILSIIGLVKNTEKNIIPAISFMLSLSFVIYWIVFLILLFTLQLDPAP</sequence>
<evidence type="ECO:0000256" key="1">
    <source>
        <dbReference type="SAM" id="Phobius"/>
    </source>
</evidence>
<proteinExistence type="predicted"/>
<keyword evidence="3" id="KW-1185">Reference proteome</keyword>
<accession>A0ABU5KP14</accession>
<feature type="transmembrane region" description="Helical" evidence="1">
    <location>
        <begin position="69"/>
        <end position="95"/>
    </location>
</feature>
<dbReference type="RefSeq" id="WP_322421685.1">
    <property type="nucleotide sequence ID" value="NZ_JAXQNN010000003.1"/>
</dbReference>
<keyword evidence="1" id="KW-0812">Transmembrane</keyword>
<reference evidence="2 3" key="1">
    <citation type="submission" date="2023-12" db="EMBL/GenBank/DDBJ databases">
        <title>Jeotgalibacillus haloalkaliphilus sp. nov., a novel salt-tolerant bacteria, isolated from the estuary of the Fenhe River into the Yellow River.</title>
        <authorList>
            <person name="Li Y."/>
        </authorList>
    </citation>
    <scope>NUCLEOTIDE SEQUENCE [LARGE SCALE GENOMIC DNA]</scope>
    <source>
        <strain evidence="2 3">HH7-29</strain>
    </source>
</reference>
<name>A0ABU5KP14_9BACL</name>
<comment type="caution">
    <text evidence="2">The sequence shown here is derived from an EMBL/GenBank/DDBJ whole genome shotgun (WGS) entry which is preliminary data.</text>
</comment>
<evidence type="ECO:0000313" key="2">
    <source>
        <dbReference type="EMBL" id="MDZ5712706.1"/>
    </source>
</evidence>